<dbReference type="Gene3D" id="1.10.1200.10">
    <property type="entry name" value="ACP-like"/>
    <property type="match status" value="1"/>
</dbReference>
<protein>
    <submittedName>
        <fullName evidence="2">Acyl carrier protein</fullName>
    </submittedName>
</protein>
<dbReference type="EMBL" id="JN038178">
    <property type="protein sequence ID" value="AFJ52676.1"/>
    <property type="molecule type" value="Genomic_DNA"/>
</dbReference>
<sequence length="85" mass="9000">MATLDLPVLRDILRECAGEDDAADLGGDILDVPFSDLGYDSLALLETASVIQRRFGARLADDAVTQAQTPRALLDLTNRAIAGDG</sequence>
<organism evidence="2">
    <name type="scientific">Micromonospora okii</name>
    <dbReference type="NCBI Taxonomy" id="1182970"/>
    <lineage>
        <taxon>Bacteria</taxon>
        <taxon>Bacillati</taxon>
        <taxon>Actinomycetota</taxon>
        <taxon>Actinomycetes</taxon>
        <taxon>Micromonosporales</taxon>
        <taxon>Micromonosporaceae</taxon>
        <taxon>Micromonospora</taxon>
    </lineage>
</organism>
<dbReference type="InterPro" id="IPR036736">
    <property type="entry name" value="ACP-like_sf"/>
</dbReference>
<reference evidence="2" key="2">
    <citation type="journal article" date="2013" name="Chem. Biol.">
        <title>Unconventional origin and hybrid system for construction of pyrrolopyrrole moiety in kosinostatin biosynthesis.</title>
        <authorList>
            <person name="Ma H.M."/>
            <person name="Zhou Q."/>
            <person name="Tang Y.M."/>
            <person name="Zhang Z."/>
            <person name="Chen Y.S."/>
            <person name="He H.Y."/>
            <person name="Pan H.X."/>
            <person name="Tang M.C."/>
            <person name="Gao J.F."/>
            <person name="Zhao S.Y."/>
            <person name="Igarashi Y."/>
            <person name="Tang G.L."/>
        </authorList>
    </citation>
    <scope>NUCLEOTIDE SEQUENCE</scope>
</reference>
<dbReference type="Pfam" id="PF00550">
    <property type="entry name" value="PP-binding"/>
    <property type="match status" value="1"/>
</dbReference>
<reference evidence="2" key="1">
    <citation type="submission" date="2011-05" db="EMBL/GenBank/DDBJ databases">
        <authorList>
            <person name="Ma H."/>
            <person name="Zhou Q."/>
            <person name="Igarashi Y."/>
            <person name="Tang G."/>
        </authorList>
    </citation>
    <scope>NUCLEOTIDE SEQUENCE</scope>
</reference>
<feature type="domain" description="Carrier" evidence="1">
    <location>
        <begin position="3"/>
        <end position="81"/>
    </location>
</feature>
<dbReference type="RefSeq" id="WP_229397676.1">
    <property type="nucleotide sequence ID" value="NZ_BBZF01000012.1"/>
</dbReference>
<evidence type="ECO:0000313" key="2">
    <source>
        <dbReference type="EMBL" id="AFJ52676.1"/>
    </source>
</evidence>
<evidence type="ECO:0000259" key="1">
    <source>
        <dbReference type="PROSITE" id="PS50075"/>
    </source>
</evidence>
<dbReference type="PROSITE" id="PS50075">
    <property type="entry name" value="CARRIER"/>
    <property type="match status" value="1"/>
</dbReference>
<dbReference type="SUPFAM" id="SSF47336">
    <property type="entry name" value="ACP-like"/>
    <property type="match status" value="1"/>
</dbReference>
<dbReference type="AlphaFoldDB" id="A0A023GUP9"/>
<proteinExistence type="predicted"/>
<accession>A0A023GUP9</accession>
<dbReference type="InterPro" id="IPR009081">
    <property type="entry name" value="PP-bd_ACP"/>
</dbReference>
<name>A0A023GUP9_9ACTN</name>